<reference evidence="2 3" key="1">
    <citation type="submission" date="2020-01" db="EMBL/GenBank/DDBJ databases">
        <authorList>
            <person name="Gupta K D."/>
        </authorList>
    </citation>
    <scope>NUCLEOTIDE SEQUENCE [LARGE SCALE GENOMIC DNA]</scope>
</reference>
<dbReference type="GO" id="GO:0016787">
    <property type="term" value="F:hydrolase activity"/>
    <property type="evidence" value="ECO:0007669"/>
    <property type="project" value="UniProtKB-KW"/>
</dbReference>
<sequence length="442" mass="47563">MLGRFTLSSIDQRSAYSPKMFRSLVISSTFISFSSIASGAFTPTSRAASEAFPFSPGFDIEAVTEKAVSLPSHSWEYGTATEALLELYDAEHSVYGRPFPIPTIQPQDSRSLTYAKEKIVIGTGANALSDGDGAVSDPASLGVGALMLGKTNQTYSAAAKEQADFMLNEAPRWFNGAISHRVSVTELWADFIYMAPPFLAYYGVATNNASVLIEAVNQCLWYREVMRANTTTGEATPPTSHPAIADGLWEHIIGPQSADHGLWSTSNAWATGGMMRVLATVLRAPRGFVSREFKKSAVSDLTATIREILDGAMRVPTDGGLLRNYLDDPTWWGEIAGSTLQAAVAYRLITAAPLLAREGVLLRESEISNYVQWAEGIRTVIGTGPHVTAEGIVTPAVNPLWWGDRTPFTTGSPEGNNFAVLMYAAWRDCVLAGVTGCTAPTA</sequence>
<organism evidence="2 3">
    <name type="scientific">Cyclocybe aegerita</name>
    <name type="common">Black poplar mushroom</name>
    <name type="synonym">Agrocybe aegerita</name>
    <dbReference type="NCBI Taxonomy" id="1973307"/>
    <lineage>
        <taxon>Eukaryota</taxon>
        <taxon>Fungi</taxon>
        <taxon>Dikarya</taxon>
        <taxon>Basidiomycota</taxon>
        <taxon>Agaricomycotina</taxon>
        <taxon>Agaricomycetes</taxon>
        <taxon>Agaricomycetidae</taxon>
        <taxon>Agaricales</taxon>
        <taxon>Agaricineae</taxon>
        <taxon>Bolbitiaceae</taxon>
        <taxon>Cyclocybe</taxon>
    </lineage>
</organism>
<evidence type="ECO:0000256" key="1">
    <source>
        <dbReference type="ARBA" id="ARBA00022801"/>
    </source>
</evidence>
<dbReference type="PANTHER" id="PTHR41814">
    <property type="entry name" value="EXPRESSED PROTEIN"/>
    <property type="match status" value="1"/>
</dbReference>
<dbReference type="SUPFAM" id="SSF48208">
    <property type="entry name" value="Six-hairpin glycosidases"/>
    <property type="match status" value="1"/>
</dbReference>
<dbReference type="InterPro" id="IPR008928">
    <property type="entry name" value="6-hairpin_glycosidase_sf"/>
</dbReference>
<evidence type="ECO:0000313" key="2">
    <source>
        <dbReference type="EMBL" id="CAA7262311.1"/>
    </source>
</evidence>
<dbReference type="Proteomes" id="UP000467700">
    <property type="component" value="Unassembled WGS sequence"/>
</dbReference>
<proteinExistence type="predicted"/>
<dbReference type="PANTHER" id="PTHR41814:SF1">
    <property type="entry name" value="CELLULASE"/>
    <property type="match status" value="1"/>
</dbReference>
<comment type="caution">
    <text evidence="2">The sequence shown here is derived from an EMBL/GenBank/DDBJ whole genome shotgun (WGS) entry which is preliminary data.</text>
</comment>
<gene>
    <name evidence="2" type="ORF">AAE3_LOCUS4132</name>
</gene>
<dbReference type="InterPro" id="IPR010905">
    <property type="entry name" value="Glyco_hydro_88"/>
</dbReference>
<dbReference type="AlphaFoldDB" id="A0A8S0VYF5"/>
<name>A0A8S0VYF5_CYCAE</name>
<dbReference type="EMBL" id="CACVBS010000035">
    <property type="protein sequence ID" value="CAA7262311.1"/>
    <property type="molecule type" value="Genomic_DNA"/>
</dbReference>
<dbReference type="InterPro" id="IPR012341">
    <property type="entry name" value="6hp_glycosidase-like_sf"/>
</dbReference>
<evidence type="ECO:0000313" key="3">
    <source>
        <dbReference type="Proteomes" id="UP000467700"/>
    </source>
</evidence>
<keyword evidence="3" id="KW-1185">Reference proteome</keyword>
<accession>A0A8S0VYF5</accession>
<dbReference type="Gene3D" id="1.50.10.10">
    <property type="match status" value="1"/>
</dbReference>
<dbReference type="OrthoDB" id="4138492at2759"/>
<protein>
    <submittedName>
        <fullName evidence="2">Uncharacterized protein</fullName>
    </submittedName>
</protein>
<dbReference type="Pfam" id="PF07470">
    <property type="entry name" value="Glyco_hydro_88"/>
    <property type="match status" value="1"/>
</dbReference>
<dbReference type="GO" id="GO:0005975">
    <property type="term" value="P:carbohydrate metabolic process"/>
    <property type="evidence" value="ECO:0007669"/>
    <property type="project" value="InterPro"/>
</dbReference>
<keyword evidence="1" id="KW-0378">Hydrolase</keyword>